<name>A7A5R3_BIFAD</name>
<evidence type="ECO:0000313" key="2">
    <source>
        <dbReference type="Proteomes" id="UP000003773"/>
    </source>
</evidence>
<dbReference type="HOGENOM" id="CLU_2663689_0_0_11"/>
<proteinExistence type="predicted"/>
<gene>
    <name evidence="1" type="ORF">BIFADO_01187</name>
</gene>
<sequence>MVGVGHVGEDTGMDMRVKGLDAAIKAFRETSDFGDLGHFDTQLSQTLRGGTGGNHLGARLDERFGKHLDALLMED</sequence>
<reference evidence="1 2" key="1">
    <citation type="submission" date="2007-04" db="EMBL/GenBank/DDBJ databases">
        <authorList>
            <person name="Fulton L."/>
            <person name="Clifton S."/>
            <person name="Fulton B."/>
            <person name="Xu J."/>
            <person name="Minx P."/>
            <person name="Pepin K.H."/>
            <person name="Johnson M."/>
            <person name="Thiruvilangam P."/>
            <person name="Bhonagiri V."/>
            <person name="Nash W.E."/>
            <person name="Mardis E.R."/>
            <person name="Wilson R.K."/>
        </authorList>
    </citation>
    <scope>NUCLEOTIDE SEQUENCE [LARGE SCALE GENOMIC DNA]</scope>
    <source>
        <strain evidence="1 2">L2-32</strain>
    </source>
</reference>
<organism evidence="1 2">
    <name type="scientific">Bifidobacterium adolescentis L2-32</name>
    <dbReference type="NCBI Taxonomy" id="411481"/>
    <lineage>
        <taxon>Bacteria</taxon>
        <taxon>Bacillati</taxon>
        <taxon>Actinomycetota</taxon>
        <taxon>Actinomycetes</taxon>
        <taxon>Bifidobacteriales</taxon>
        <taxon>Bifidobacteriaceae</taxon>
        <taxon>Bifidobacterium</taxon>
    </lineage>
</organism>
<dbReference type="AlphaFoldDB" id="A7A5R3"/>
<protein>
    <submittedName>
        <fullName evidence="1">Uncharacterized protein</fullName>
    </submittedName>
</protein>
<reference evidence="1 2" key="2">
    <citation type="submission" date="2007-05" db="EMBL/GenBank/DDBJ databases">
        <title>Draft genome sequence of Bifidobacterium adolescentis (L2-32).</title>
        <authorList>
            <person name="Sudarsanam P."/>
            <person name="Ley R."/>
            <person name="Guruge J."/>
            <person name="Turnbaugh P.J."/>
            <person name="Mahowald M."/>
            <person name="Liep D."/>
            <person name="Gordon J."/>
        </authorList>
    </citation>
    <scope>NUCLEOTIDE SEQUENCE [LARGE SCALE GENOMIC DNA]</scope>
    <source>
        <strain evidence="1 2">L2-32</strain>
    </source>
</reference>
<dbReference type="Proteomes" id="UP000003773">
    <property type="component" value="Unassembled WGS sequence"/>
</dbReference>
<evidence type="ECO:0000313" key="1">
    <source>
        <dbReference type="EMBL" id="EDN82900.1"/>
    </source>
</evidence>
<accession>A7A5R3</accession>
<dbReference type="EMBL" id="AAXD02000028">
    <property type="protein sequence ID" value="EDN82900.1"/>
    <property type="molecule type" value="Genomic_DNA"/>
</dbReference>
<comment type="caution">
    <text evidence="1">The sequence shown here is derived from an EMBL/GenBank/DDBJ whole genome shotgun (WGS) entry which is preliminary data.</text>
</comment>